<dbReference type="SMART" id="SM00871">
    <property type="entry name" value="AraC_E_bind"/>
    <property type="match status" value="1"/>
</dbReference>
<dbReference type="InterPro" id="IPR053182">
    <property type="entry name" value="YobU-like_regulator"/>
</dbReference>
<dbReference type="InterPro" id="IPR010499">
    <property type="entry name" value="AraC_E-bd"/>
</dbReference>
<organism evidence="2 3">
    <name type="scientific">Arcicella aquatica</name>
    <dbReference type="NCBI Taxonomy" id="217141"/>
    <lineage>
        <taxon>Bacteria</taxon>
        <taxon>Pseudomonadati</taxon>
        <taxon>Bacteroidota</taxon>
        <taxon>Cytophagia</taxon>
        <taxon>Cytophagales</taxon>
        <taxon>Flectobacillaceae</taxon>
        <taxon>Arcicella</taxon>
    </lineage>
</organism>
<evidence type="ECO:0000259" key="1">
    <source>
        <dbReference type="SMART" id="SM00871"/>
    </source>
</evidence>
<dbReference type="EMBL" id="JAYFUL010000037">
    <property type="protein sequence ID" value="MEA5259799.1"/>
    <property type="molecule type" value="Genomic_DNA"/>
</dbReference>
<dbReference type="InterPro" id="IPR011256">
    <property type="entry name" value="Reg_factor_effector_dom_sf"/>
</dbReference>
<dbReference type="Gene3D" id="3.20.80.10">
    <property type="entry name" value="Regulatory factor, effector binding domain"/>
    <property type="match status" value="1"/>
</dbReference>
<name>A0ABU5QSK6_9BACT</name>
<dbReference type="InterPro" id="IPR029442">
    <property type="entry name" value="GyrI-like"/>
</dbReference>
<gene>
    <name evidence="2" type="ORF">VB264_18525</name>
</gene>
<evidence type="ECO:0000313" key="2">
    <source>
        <dbReference type="EMBL" id="MEA5259799.1"/>
    </source>
</evidence>
<protein>
    <submittedName>
        <fullName evidence="2">GyrI-like domain-containing protein</fullName>
    </submittedName>
</protein>
<dbReference type="Pfam" id="PF06445">
    <property type="entry name" value="GyrI-like"/>
    <property type="match status" value="1"/>
</dbReference>
<evidence type="ECO:0000313" key="3">
    <source>
        <dbReference type="Proteomes" id="UP001304671"/>
    </source>
</evidence>
<dbReference type="PANTHER" id="PTHR36444:SF2">
    <property type="entry name" value="TRANSCRIPTIONAL REGULATOR PROTEIN YOBU-RELATED"/>
    <property type="match status" value="1"/>
</dbReference>
<sequence>MTPRIETLLEKKLVGKGIQMSFADNKTRILWQSFMPRRKEIHNALGNDLYCLQVYTSSHDFINFNPTAVFEKWAAMEVSDFDNIPEGMETFTLKGGLYAVFIHKGAAATGPQTFQYIFGTWLPNSEYDLDDRVHFEILGDKYINDDPNSEEEIWIPVKQKA</sequence>
<dbReference type="Proteomes" id="UP001304671">
    <property type="component" value="Unassembled WGS sequence"/>
</dbReference>
<reference evidence="2 3" key="1">
    <citation type="submission" date="2023-12" db="EMBL/GenBank/DDBJ databases">
        <title>Novel species of the genus Arcicella isolated from rivers.</title>
        <authorList>
            <person name="Lu H."/>
        </authorList>
    </citation>
    <scope>NUCLEOTIDE SEQUENCE [LARGE SCALE GENOMIC DNA]</scope>
    <source>
        <strain evidence="2 3">LMG 21963</strain>
    </source>
</reference>
<comment type="caution">
    <text evidence="2">The sequence shown here is derived from an EMBL/GenBank/DDBJ whole genome shotgun (WGS) entry which is preliminary data.</text>
</comment>
<dbReference type="SUPFAM" id="SSF55136">
    <property type="entry name" value="Probable bacterial effector-binding domain"/>
    <property type="match status" value="1"/>
</dbReference>
<dbReference type="RefSeq" id="WP_323251731.1">
    <property type="nucleotide sequence ID" value="NZ_JAYFUL010000037.1"/>
</dbReference>
<keyword evidence="3" id="KW-1185">Reference proteome</keyword>
<accession>A0ABU5QSK6</accession>
<feature type="domain" description="AraC effector-binding" evidence="1">
    <location>
        <begin position="1"/>
        <end position="158"/>
    </location>
</feature>
<dbReference type="PANTHER" id="PTHR36444">
    <property type="entry name" value="TRANSCRIPTIONAL REGULATOR PROTEIN YOBU-RELATED"/>
    <property type="match status" value="1"/>
</dbReference>
<proteinExistence type="predicted"/>